<gene>
    <name evidence="16" type="ORF">H7F49_13845</name>
</gene>
<dbReference type="InterPro" id="IPR000531">
    <property type="entry name" value="Beta-barrel_TonB"/>
</dbReference>
<keyword evidence="3 11" id="KW-1134">Transmembrane beta strand</keyword>
<evidence type="ECO:0000259" key="14">
    <source>
        <dbReference type="Pfam" id="PF00593"/>
    </source>
</evidence>
<proteinExistence type="inferred from homology"/>
<accession>A0A7X1F982</accession>
<dbReference type="PROSITE" id="PS52016">
    <property type="entry name" value="TONB_DEPENDENT_REC_3"/>
    <property type="match status" value="1"/>
</dbReference>
<dbReference type="Pfam" id="PF07715">
    <property type="entry name" value="Plug"/>
    <property type="match status" value="1"/>
</dbReference>
<keyword evidence="16" id="KW-0675">Receptor</keyword>
<evidence type="ECO:0000256" key="1">
    <source>
        <dbReference type="ARBA" id="ARBA00004571"/>
    </source>
</evidence>
<dbReference type="SUPFAM" id="SSF56935">
    <property type="entry name" value="Porins"/>
    <property type="match status" value="1"/>
</dbReference>
<dbReference type="InterPro" id="IPR039426">
    <property type="entry name" value="TonB-dep_rcpt-like"/>
</dbReference>
<evidence type="ECO:0000256" key="13">
    <source>
        <dbReference type="SAM" id="SignalP"/>
    </source>
</evidence>
<evidence type="ECO:0000256" key="8">
    <source>
        <dbReference type="ARBA" id="ARBA00023077"/>
    </source>
</evidence>
<evidence type="ECO:0000256" key="12">
    <source>
        <dbReference type="RuleBase" id="RU003357"/>
    </source>
</evidence>
<keyword evidence="8 12" id="KW-0798">TonB box</keyword>
<evidence type="ECO:0000256" key="3">
    <source>
        <dbReference type="ARBA" id="ARBA00022452"/>
    </source>
</evidence>
<keyword evidence="9 11" id="KW-0472">Membrane</keyword>
<evidence type="ECO:0000256" key="9">
    <source>
        <dbReference type="ARBA" id="ARBA00023136"/>
    </source>
</evidence>
<feature type="domain" description="TonB-dependent receptor plug" evidence="15">
    <location>
        <begin position="65"/>
        <end position="166"/>
    </location>
</feature>
<protein>
    <submittedName>
        <fullName evidence="16">TonB-dependent receptor</fullName>
    </submittedName>
</protein>
<evidence type="ECO:0000256" key="7">
    <source>
        <dbReference type="ARBA" id="ARBA00023065"/>
    </source>
</evidence>
<evidence type="ECO:0000256" key="2">
    <source>
        <dbReference type="ARBA" id="ARBA00022448"/>
    </source>
</evidence>
<dbReference type="AlphaFoldDB" id="A0A7X1F982"/>
<keyword evidence="7" id="KW-0406">Ion transport</keyword>
<sequence>MKKSSSLTRLTLTGSVCISALISGICVVPAAAQQASSTTTPQSSGDADAIGEIMVTARRQAETVVTVPESITAFGEASLSKLNIQSFTDYATKVPNLSFTYGGSALGFGASRTIAIRGISGGGTTAFYIDDTPVPASLDPQVVDIQRIEVLKGPRGTLFGEGSLGGNVRMVTNRPSLKGSELRVVAEGGVTRGGGSADYAATAVANFVPVDGIVAARLVGFLNHDAGFITRTFPGTGGARTSVDDQGARLSYGGSASVLVKASENLTFNARIMGQHTKLDGLPVAYAPLPAFRPASLVQNRASNIAESSKEDWFLPSLEVALDVPDVVTVTSSTSYFFRKSSDVEDGTEGTASILGFYGVPASLSANGHVWTTSRKEKRWNQEIRASFQGNDWISGVVGARYADNSIGAPIGPFFIAGLAASGSYPTDLGWRSYNTNSTRDFSIFGEAYLRAGGFELTLGLRQFWLKQNASQSADGLFNGGLVESYGLRSNSQGLNPKAALSYRFDDKGEIYVSASKGFRAGGPNARPGDICSAGISQLGVTADSLASTQPDTVWNYEVGAKARIRRMTLTGAAFQMDWENIQQTLTIPICFITLTANAGAARVRGLELELTGEVLPGFDVRLGLGYNDAKITKAGLSGQAVGSRVFQTPEVTLTAAGTYTHSFSGDKEGFLSADYSYTGDSLSGTTRFSGGVPVRPAYSVVNARIGVRRGTAELSVYVRNLADVRANLGDINPVSYVRLDATGTPIPRIAILTPRQVGLQVKYGF</sequence>
<dbReference type="EMBL" id="JACLAU010000026">
    <property type="protein sequence ID" value="MBC2652780.1"/>
    <property type="molecule type" value="Genomic_DNA"/>
</dbReference>
<name>A0A7X1F982_9SPHN</name>
<keyword evidence="6" id="KW-0408">Iron</keyword>
<keyword evidence="17" id="KW-1185">Reference proteome</keyword>
<keyword evidence="2 11" id="KW-0813">Transport</keyword>
<keyword evidence="13" id="KW-0732">Signal</keyword>
<comment type="subcellular location">
    <subcellularLocation>
        <location evidence="1 11">Cell outer membrane</location>
        <topology evidence="1 11">Multi-pass membrane protein</topology>
    </subcellularLocation>
</comment>
<evidence type="ECO:0000259" key="15">
    <source>
        <dbReference type="Pfam" id="PF07715"/>
    </source>
</evidence>
<feature type="domain" description="TonB-dependent receptor-like beta-barrel" evidence="14">
    <location>
        <begin position="311"/>
        <end position="722"/>
    </location>
</feature>
<dbReference type="RefSeq" id="WP_185684172.1">
    <property type="nucleotide sequence ID" value="NZ_JACLAU010000026.1"/>
</dbReference>
<dbReference type="InterPro" id="IPR036942">
    <property type="entry name" value="Beta-barrel_TonB_sf"/>
</dbReference>
<dbReference type="GO" id="GO:0009279">
    <property type="term" value="C:cell outer membrane"/>
    <property type="evidence" value="ECO:0007669"/>
    <property type="project" value="UniProtKB-SubCell"/>
</dbReference>
<keyword evidence="10 11" id="KW-0998">Cell outer membrane</keyword>
<dbReference type="Gene3D" id="2.40.170.20">
    <property type="entry name" value="TonB-dependent receptor, beta-barrel domain"/>
    <property type="match status" value="1"/>
</dbReference>
<comment type="caution">
    <text evidence="16">The sequence shown here is derived from an EMBL/GenBank/DDBJ whole genome shotgun (WGS) entry which is preliminary data.</text>
</comment>
<dbReference type="PANTHER" id="PTHR32552">
    <property type="entry name" value="FERRICHROME IRON RECEPTOR-RELATED"/>
    <property type="match status" value="1"/>
</dbReference>
<reference evidence="16 17" key="1">
    <citation type="submission" date="2020-08" db="EMBL/GenBank/DDBJ databases">
        <title>The genome sequence of Novosphingobium flavum 4Y4.</title>
        <authorList>
            <person name="Liu Y."/>
        </authorList>
    </citation>
    <scope>NUCLEOTIDE SEQUENCE [LARGE SCALE GENOMIC DNA]</scope>
    <source>
        <strain evidence="16 17">4Y4</strain>
    </source>
</reference>
<dbReference type="Proteomes" id="UP000520156">
    <property type="component" value="Unassembled WGS sequence"/>
</dbReference>
<feature type="signal peptide" evidence="13">
    <location>
        <begin position="1"/>
        <end position="32"/>
    </location>
</feature>
<feature type="chain" id="PRO_5031252538" evidence="13">
    <location>
        <begin position="33"/>
        <end position="766"/>
    </location>
</feature>
<dbReference type="PANTHER" id="PTHR32552:SF81">
    <property type="entry name" value="TONB-DEPENDENT OUTER MEMBRANE RECEPTOR"/>
    <property type="match status" value="1"/>
</dbReference>
<keyword evidence="5 11" id="KW-0812">Transmembrane</keyword>
<dbReference type="Pfam" id="PF00593">
    <property type="entry name" value="TonB_dep_Rec_b-barrel"/>
    <property type="match status" value="1"/>
</dbReference>
<evidence type="ECO:0000313" key="17">
    <source>
        <dbReference type="Proteomes" id="UP000520156"/>
    </source>
</evidence>
<evidence type="ECO:0000256" key="5">
    <source>
        <dbReference type="ARBA" id="ARBA00022692"/>
    </source>
</evidence>
<evidence type="ECO:0000256" key="4">
    <source>
        <dbReference type="ARBA" id="ARBA00022496"/>
    </source>
</evidence>
<dbReference type="InterPro" id="IPR012910">
    <property type="entry name" value="Plug_dom"/>
</dbReference>
<evidence type="ECO:0000256" key="10">
    <source>
        <dbReference type="ARBA" id="ARBA00023237"/>
    </source>
</evidence>
<dbReference type="GO" id="GO:0006826">
    <property type="term" value="P:iron ion transport"/>
    <property type="evidence" value="ECO:0007669"/>
    <property type="project" value="UniProtKB-KW"/>
</dbReference>
<evidence type="ECO:0000256" key="6">
    <source>
        <dbReference type="ARBA" id="ARBA00023004"/>
    </source>
</evidence>
<evidence type="ECO:0000256" key="11">
    <source>
        <dbReference type="PROSITE-ProRule" id="PRU01360"/>
    </source>
</evidence>
<comment type="similarity">
    <text evidence="11 12">Belongs to the TonB-dependent receptor family.</text>
</comment>
<organism evidence="16 17">
    <name type="scientific">Novosphingobium aerophilum</name>
    <dbReference type="NCBI Taxonomy" id="2839843"/>
    <lineage>
        <taxon>Bacteria</taxon>
        <taxon>Pseudomonadati</taxon>
        <taxon>Pseudomonadota</taxon>
        <taxon>Alphaproteobacteria</taxon>
        <taxon>Sphingomonadales</taxon>
        <taxon>Sphingomonadaceae</taxon>
        <taxon>Novosphingobium</taxon>
    </lineage>
</organism>
<keyword evidence="4" id="KW-0410">Iron transport</keyword>
<evidence type="ECO:0000313" key="16">
    <source>
        <dbReference type="EMBL" id="MBC2652780.1"/>
    </source>
</evidence>